<accession>A0A8S5V046</accession>
<protein>
    <submittedName>
        <fullName evidence="1">Uncharacterized protein</fullName>
    </submittedName>
</protein>
<proteinExistence type="predicted"/>
<sequence length="78" mass="8478">MIVKAMYHKPKLNGYGGQAYTFLTDLPLHPGDKVLAPGGDGAEKKVIITEVDLPESAIDPAWADRVKHITKYDAEVTA</sequence>
<evidence type="ECO:0000313" key="1">
    <source>
        <dbReference type="EMBL" id="DAG00077.1"/>
    </source>
</evidence>
<reference evidence="1" key="1">
    <citation type="journal article" date="2021" name="Proc. Natl. Acad. Sci. U.S.A.">
        <title>A Catalog of Tens of Thousands of Viruses from Human Metagenomes Reveals Hidden Associations with Chronic Diseases.</title>
        <authorList>
            <person name="Tisza M.J."/>
            <person name="Buck C.B."/>
        </authorList>
    </citation>
    <scope>NUCLEOTIDE SEQUENCE</scope>
    <source>
        <strain evidence="1">CtBeL15</strain>
    </source>
</reference>
<name>A0A8S5V046_9CAUD</name>
<dbReference type="EMBL" id="BK016176">
    <property type="protein sequence ID" value="DAG00077.1"/>
    <property type="molecule type" value="Genomic_DNA"/>
</dbReference>
<organism evidence="1">
    <name type="scientific">Siphoviridae sp. ctBeL15</name>
    <dbReference type="NCBI Taxonomy" id="2825374"/>
    <lineage>
        <taxon>Viruses</taxon>
        <taxon>Duplodnaviria</taxon>
        <taxon>Heunggongvirae</taxon>
        <taxon>Uroviricota</taxon>
        <taxon>Caudoviricetes</taxon>
    </lineage>
</organism>